<dbReference type="AlphaFoldDB" id="A0A1J1IXI8"/>
<sequence length="118" mass="13730">MLSMIFFGSCEGLTLWAMALNHRAISSFTSICPFSFLFSSRSFFSHMHQLMKSRLLITVNVHGEKWNHLKVIIALMRFVMKLEFYYGMSSRCCGSEAHKHTQSEQIELNLKLNCRFVI</sequence>
<accession>A0A1J1IXI8</accession>
<dbReference type="Proteomes" id="UP000183832">
    <property type="component" value="Unassembled WGS sequence"/>
</dbReference>
<protein>
    <submittedName>
        <fullName evidence="1">CLUMA_CG018535, isoform A</fullName>
    </submittedName>
</protein>
<evidence type="ECO:0000313" key="1">
    <source>
        <dbReference type="EMBL" id="CRL04917.1"/>
    </source>
</evidence>
<keyword evidence="2" id="KW-1185">Reference proteome</keyword>
<dbReference type="EMBL" id="CVRI01000064">
    <property type="protein sequence ID" value="CRL04917.1"/>
    <property type="molecule type" value="Genomic_DNA"/>
</dbReference>
<organism evidence="1 2">
    <name type="scientific">Clunio marinus</name>
    <dbReference type="NCBI Taxonomy" id="568069"/>
    <lineage>
        <taxon>Eukaryota</taxon>
        <taxon>Metazoa</taxon>
        <taxon>Ecdysozoa</taxon>
        <taxon>Arthropoda</taxon>
        <taxon>Hexapoda</taxon>
        <taxon>Insecta</taxon>
        <taxon>Pterygota</taxon>
        <taxon>Neoptera</taxon>
        <taxon>Endopterygota</taxon>
        <taxon>Diptera</taxon>
        <taxon>Nematocera</taxon>
        <taxon>Chironomoidea</taxon>
        <taxon>Chironomidae</taxon>
        <taxon>Clunio</taxon>
    </lineage>
</organism>
<evidence type="ECO:0000313" key="2">
    <source>
        <dbReference type="Proteomes" id="UP000183832"/>
    </source>
</evidence>
<reference evidence="1 2" key="1">
    <citation type="submission" date="2015-04" db="EMBL/GenBank/DDBJ databases">
        <authorList>
            <person name="Syromyatnikov M.Y."/>
            <person name="Popov V.N."/>
        </authorList>
    </citation>
    <scope>NUCLEOTIDE SEQUENCE [LARGE SCALE GENOMIC DNA]</scope>
</reference>
<gene>
    <name evidence="1" type="ORF">CLUMA_CG018535</name>
</gene>
<name>A0A1J1IXI8_9DIPT</name>
<proteinExistence type="predicted"/>